<dbReference type="AlphaFoldDB" id="A0A6V7XZB3"/>
<name>A0A6V7XZB3_MELEN</name>
<reference evidence="2 3" key="1">
    <citation type="submission" date="2020-08" db="EMBL/GenBank/DDBJ databases">
        <authorList>
            <person name="Koutsovoulos G."/>
            <person name="Danchin GJ E."/>
        </authorList>
    </citation>
    <scope>NUCLEOTIDE SEQUENCE [LARGE SCALE GENOMIC DNA]</scope>
</reference>
<gene>
    <name evidence="2" type="ORF">MENT_LOCUS58407</name>
</gene>
<comment type="caution">
    <text evidence="2">The sequence shown here is derived from an EMBL/GenBank/DDBJ whole genome shotgun (WGS) entry which is preliminary data.</text>
</comment>
<proteinExistence type="predicted"/>
<dbReference type="Proteomes" id="UP000580250">
    <property type="component" value="Unassembled WGS sequence"/>
</dbReference>
<sequence length="126" mass="15136">MYYYNFVIPKLLLLYYLFFIDNVESMEGDHHHYGSSSKRPKITDISEDRNSVLTLDEASNIVKTIYEINKYTDFQALVNSEYIIGYYQRMYERGSKDKFKEEINFKALQMDEQKILRELSIYLLLN</sequence>
<organism evidence="2 3">
    <name type="scientific">Meloidogyne enterolobii</name>
    <name type="common">Root-knot nematode worm</name>
    <name type="synonym">Meloidogyne mayaguensis</name>
    <dbReference type="NCBI Taxonomy" id="390850"/>
    <lineage>
        <taxon>Eukaryota</taxon>
        <taxon>Metazoa</taxon>
        <taxon>Ecdysozoa</taxon>
        <taxon>Nematoda</taxon>
        <taxon>Chromadorea</taxon>
        <taxon>Rhabditida</taxon>
        <taxon>Tylenchina</taxon>
        <taxon>Tylenchomorpha</taxon>
        <taxon>Tylenchoidea</taxon>
        <taxon>Meloidogynidae</taxon>
        <taxon>Meloidogyninae</taxon>
        <taxon>Meloidogyne</taxon>
    </lineage>
</organism>
<keyword evidence="1" id="KW-0732">Signal</keyword>
<feature type="chain" id="PRO_5028353741" evidence="1">
    <location>
        <begin position="26"/>
        <end position="126"/>
    </location>
</feature>
<feature type="signal peptide" evidence="1">
    <location>
        <begin position="1"/>
        <end position="25"/>
    </location>
</feature>
<evidence type="ECO:0000313" key="2">
    <source>
        <dbReference type="EMBL" id="CAD2204658.1"/>
    </source>
</evidence>
<accession>A0A6V7XZB3</accession>
<dbReference type="EMBL" id="CAJEWN010002642">
    <property type="protein sequence ID" value="CAD2204658.1"/>
    <property type="molecule type" value="Genomic_DNA"/>
</dbReference>
<evidence type="ECO:0000256" key="1">
    <source>
        <dbReference type="SAM" id="SignalP"/>
    </source>
</evidence>
<evidence type="ECO:0000313" key="3">
    <source>
        <dbReference type="Proteomes" id="UP000580250"/>
    </source>
</evidence>
<protein>
    <submittedName>
        <fullName evidence="2">Uncharacterized protein</fullName>
    </submittedName>
</protein>